<dbReference type="InParanoid" id="A0A7R8V504"/>
<dbReference type="OMA" id="ANQKEEP"/>
<evidence type="ECO:0000313" key="3">
    <source>
        <dbReference type="Proteomes" id="UP000594454"/>
    </source>
</evidence>
<evidence type="ECO:0000256" key="1">
    <source>
        <dbReference type="SAM" id="MobiDB-lite"/>
    </source>
</evidence>
<evidence type="ECO:0000313" key="2">
    <source>
        <dbReference type="EMBL" id="CAD7092960.1"/>
    </source>
</evidence>
<evidence type="ECO:0008006" key="4">
    <source>
        <dbReference type="Google" id="ProtNLM"/>
    </source>
</evidence>
<dbReference type="OrthoDB" id="10071234at2759"/>
<protein>
    <recommendedName>
        <fullName evidence="4">Microtubule-associated protein Jupiter</fullName>
    </recommendedName>
</protein>
<dbReference type="AlphaFoldDB" id="A0A7R8V504"/>
<feature type="region of interest" description="Disordered" evidence="1">
    <location>
        <begin position="1"/>
        <end position="61"/>
    </location>
</feature>
<sequence>MTTTELSLGLNPNSRPSSRVLKPPGGGHTSLFGDPEVKPNKPRASYNQQNSSNLNQCMNTTDPNISVQQLCEETAAKPEVAKETAAQSAAEKTSPNSAPSSNEPAAPARGRVPPGGFSSGGFW</sequence>
<organism evidence="2 3">
    <name type="scientific">Hermetia illucens</name>
    <name type="common">Black soldier fly</name>
    <dbReference type="NCBI Taxonomy" id="343691"/>
    <lineage>
        <taxon>Eukaryota</taxon>
        <taxon>Metazoa</taxon>
        <taxon>Ecdysozoa</taxon>
        <taxon>Arthropoda</taxon>
        <taxon>Hexapoda</taxon>
        <taxon>Insecta</taxon>
        <taxon>Pterygota</taxon>
        <taxon>Neoptera</taxon>
        <taxon>Endopterygota</taxon>
        <taxon>Diptera</taxon>
        <taxon>Brachycera</taxon>
        <taxon>Stratiomyomorpha</taxon>
        <taxon>Stratiomyidae</taxon>
        <taxon>Hermetiinae</taxon>
        <taxon>Hermetia</taxon>
    </lineage>
</organism>
<feature type="compositionally biased region" description="Low complexity" evidence="1">
    <location>
        <begin position="94"/>
        <end position="116"/>
    </location>
</feature>
<dbReference type="Proteomes" id="UP000594454">
    <property type="component" value="Chromosome 6"/>
</dbReference>
<feature type="compositionally biased region" description="Polar residues" evidence="1">
    <location>
        <begin position="1"/>
        <end position="17"/>
    </location>
</feature>
<accession>A0A7R8V504</accession>
<dbReference type="EMBL" id="LR899014">
    <property type="protein sequence ID" value="CAD7092960.1"/>
    <property type="molecule type" value="Genomic_DNA"/>
</dbReference>
<gene>
    <name evidence="2" type="ORF">HERILL_LOCUS15281</name>
</gene>
<name>A0A7R8V504_HERIL</name>
<reference evidence="2 3" key="1">
    <citation type="submission" date="2020-11" db="EMBL/GenBank/DDBJ databases">
        <authorList>
            <person name="Wallbank WR R."/>
            <person name="Pardo Diaz C."/>
            <person name="Kozak K."/>
            <person name="Martin S."/>
            <person name="Jiggins C."/>
            <person name="Moest M."/>
            <person name="Warren A I."/>
            <person name="Generalovic N T."/>
            <person name="Byers J.R.P. K."/>
            <person name="Montejo-Kovacevich G."/>
            <person name="Yen C E."/>
        </authorList>
    </citation>
    <scope>NUCLEOTIDE SEQUENCE [LARGE SCALE GENOMIC DNA]</scope>
</reference>
<dbReference type="FunCoup" id="A0A7R8V504">
    <property type="interactions" value="81"/>
</dbReference>
<feature type="region of interest" description="Disordered" evidence="1">
    <location>
        <begin position="76"/>
        <end position="123"/>
    </location>
</feature>
<proteinExistence type="predicted"/>
<keyword evidence="3" id="KW-1185">Reference proteome</keyword>
<feature type="compositionally biased region" description="Low complexity" evidence="1">
    <location>
        <begin position="45"/>
        <end position="56"/>
    </location>
</feature>